<dbReference type="RefSeq" id="XP_010464143.1">
    <property type="nucleotide sequence ID" value="XM_010465841.2"/>
</dbReference>
<organism evidence="7 8">
    <name type="scientific">Camelina sativa</name>
    <name type="common">False flax</name>
    <name type="synonym">Myagrum sativum</name>
    <dbReference type="NCBI Taxonomy" id="90675"/>
    <lineage>
        <taxon>Eukaryota</taxon>
        <taxon>Viridiplantae</taxon>
        <taxon>Streptophyta</taxon>
        <taxon>Embryophyta</taxon>
        <taxon>Tracheophyta</taxon>
        <taxon>Spermatophyta</taxon>
        <taxon>Magnoliopsida</taxon>
        <taxon>eudicotyledons</taxon>
        <taxon>Gunneridae</taxon>
        <taxon>Pentapetalae</taxon>
        <taxon>rosids</taxon>
        <taxon>malvids</taxon>
        <taxon>Brassicales</taxon>
        <taxon>Brassicaceae</taxon>
        <taxon>Camelineae</taxon>
        <taxon>Camelina</taxon>
    </lineage>
</organism>
<dbReference type="InterPro" id="IPR033897">
    <property type="entry name" value="SRF-like_MADS-box"/>
</dbReference>
<name>A0ABM0W0X4_CAMSA</name>
<keyword evidence="2" id="KW-0805">Transcription regulation</keyword>
<dbReference type="PANTHER" id="PTHR11945:SF387">
    <property type="entry name" value="AGAMOUS-LIKE MADS-BOX PROTEIN AGL80"/>
    <property type="match status" value="1"/>
</dbReference>
<comment type="subcellular location">
    <subcellularLocation>
        <location evidence="1">Nucleus</location>
    </subcellularLocation>
</comment>
<evidence type="ECO:0000313" key="8">
    <source>
        <dbReference type="RefSeq" id="XP_010464143.1"/>
    </source>
</evidence>
<dbReference type="Proteomes" id="UP000694864">
    <property type="component" value="Chromosome 15"/>
</dbReference>
<dbReference type="CDD" id="cd00266">
    <property type="entry name" value="MADS_SRF_like"/>
    <property type="match status" value="1"/>
</dbReference>
<dbReference type="SMART" id="SM00432">
    <property type="entry name" value="MADS"/>
    <property type="match status" value="1"/>
</dbReference>
<keyword evidence="5" id="KW-0539">Nucleus</keyword>
<evidence type="ECO:0000256" key="3">
    <source>
        <dbReference type="ARBA" id="ARBA00023125"/>
    </source>
</evidence>
<sequence length="212" mass="24797">MTRKKAKLAFITNDASRKATFKKRKKGLLKKVNELSTLCGINACAIIYSPYDSNPEVWPSNSGVQRIVSEFRTLPEMDQQKKMVDQEAFLRQRIAKASNNFRRVRKDNRELEMTEVMIQCLKGNMGSFHMNITDLNDLGYLIDQYLKDDRRLLEIIQATLAWRSASLPMLQVRSGRLLLKGLDQWRSCRLQPHQPPQLMIRRVLPLHHWQLF</sequence>
<feature type="domain" description="MADS-box" evidence="6">
    <location>
        <begin position="1"/>
        <end position="49"/>
    </location>
</feature>
<evidence type="ECO:0000256" key="1">
    <source>
        <dbReference type="ARBA" id="ARBA00004123"/>
    </source>
</evidence>
<reference evidence="7" key="1">
    <citation type="journal article" date="2014" name="Nat. Commun.">
        <title>The emerging biofuel crop Camelina sativa retains a highly undifferentiated hexaploid genome structure.</title>
        <authorList>
            <person name="Kagale S."/>
            <person name="Koh C."/>
            <person name="Nixon J."/>
            <person name="Bollina V."/>
            <person name="Clarke W.E."/>
            <person name="Tuteja R."/>
            <person name="Spillane C."/>
            <person name="Robinson S.J."/>
            <person name="Links M.G."/>
            <person name="Clarke C."/>
            <person name="Higgins E.E."/>
            <person name="Huebert T."/>
            <person name="Sharpe A.G."/>
            <person name="Parkin I.A."/>
        </authorList>
    </citation>
    <scope>NUCLEOTIDE SEQUENCE [LARGE SCALE GENOMIC DNA]</scope>
    <source>
        <strain evidence="7">cv. DH55</strain>
    </source>
</reference>
<keyword evidence="4" id="KW-0804">Transcription</keyword>
<dbReference type="SUPFAM" id="SSF55455">
    <property type="entry name" value="SRF-like"/>
    <property type="match status" value="1"/>
</dbReference>
<dbReference type="InterPro" id="IPR002100">
    <property type="entry name" value="TF_MADSbox"/>
</dbReference>
<evidence type="ECO:0000313" key="7">
    <source>
        <dbReference type="Proteomes" id="UP000694864"/>
    </source>
</evidence>
<reference evidence="8" key="2">
    <citation type="submission" date="2025-08" db="UniProtKB">
        <authorList>
            <consortium name="RefSeq"/>
        </authorList>
    </citation>
    <scope>IDENTIFICATION</scope>
    <source>
        <tissue evidence="8">Leaf</tissue>
    </source>
</reference>
<evidence type="ECO:0000256" key="2">
    <source>
        <dbReference type="ARBA" id="ARBA00023015"/>
    </source>
</evidence>
<proteinExistence type="predicted"/>
<dbReference type="PRINTS" id="PR00404">
    <property type="entry name" value="MADSDOMAIN"/>
</dbReference>
<evidence type="ECO:0000259" key="6">
    <source>
        <dbReference type="PROSITE" id="PS50066"/>
    </source>
</evidence>
<dbReference type="Gene3D" id="3.40.1810.10">
    <property type="entry name" value="Transcription factor, MADS-box"/>
    <property type="match status" value="1"/>
</dbReference>
<dbReference type="Pfam" id="PF00319">
    <property type="entry name" value="SRF-TF"/>
    <property type="match status" value="1"/>
</dbReference>
<dbReference type="PROSITE" id="PS50066">
    <property type="entry name" value="MADS_BOX_2"/>
    <property type="match status" value="1"/>
</dbReference>
<evidence type="ECO:0000256" key="5">
    <source>
        <dbReference type="ARBA" id="ARBA00023242"/>
    </source>
</evidence>
<dbReference type="InterPro" id="IPR036879">
    <property type="entry name" value="TF_MADSbox_sf"/>
</dbReference>
<protein>
    <submittedName>
        <fullName evidence="8">Agamous-like MADS-box protein AGL80</fullName>
    </submittedName>
</protein>
<keyword evidence="7" id="KW-1185">Reference proteome</keyword>
<dbReference type="GeneID" id="104744743"/>
<gene>
    <name evidence="8" type="primary">LOC104744743</name>
</gene>
<accession>A0ABM0W0X4</accession>
<dbReference type="PANTHER" id="PTHR11945">
    <property type="entry name" value="MADS BOX PROTEIN"/>
    <property type="match status" value="1"/>
</dbReference>
<keyword evidence="3" id="KW-0238">DNA-binding</keyword>
<evidence type="ECO:0000256" key="4">
    <source>
        <dbReference type="ARBA" id="ARBA00023163"/>
    </source>
</evidence>